<feature type="domain" description="Methyltransferase FkbM" evidence="1">
    <location>
        <begin position="191"/>
        <end position="317"/>
    </location>
</feature>
<dbReference type="AlphaFoldDB" id="A0A975B2L3"/>
<organism evidence="2 3">
    <name type="scientific">Sulfurimonas aquatica</name>
    <dbReference type="NCBI Taxonomy" id="2672570"/>
    <lineage>
        <taxon>Bacteria</taxon>
        <taxon>Pseudomonadati</taxon>
        <taxon>Campylobacterota</taxon>
        <taxon>Epsilonproteobacteria</taxon>
        <taxon>Campylobacterales</taxon>
        <taxon>Sulfurimonadaceae</taxon>
        <taxon>Sulfurimonas</taxon>
    </lineage>
</organism>
<dbReference type="Gene3D" id="3.40.50.150">
    <property type="entry name" value="Vaccinia Virus protein VP39"/>
    <property type="match status" value="1"/>
</dbReference>
<keyword evidence="2" id="KW-0489">Methyltransferase</keyword>
<evidence type="ECO:0000313" key="3">
    <source>
        <dbReference type="Proteomes" id="UP000671852"/>
    </source>
</evidence>
<dbReference type="InterPro" id="IPR052514">
    <property type="entry name" value="SAM-dependent_MTase"/>
</dbReference>
<dbReference type="GO" id="GO:0008168">
    <property type="term" value="F:methyltransferase activity"/>
    <property type="evidence" value="ECO:0007669"/>
    <property type="project" value="UniProtKB-KW"/>
</dbReference>
<evidence type="ECO:0000259" key="1">
    <source>
        <dbReference type="Pfam" id="PF05050"/>
    </source>
</evidence>
<dbReference type="GO" id="GO:0032259">
    <property type="term" value="P:methylation"/>
    <property type="evidence" value="ECO:0007669"/>
    <property type="project" value="UniProtKB-KW"/>
</dbReference>
<dbReference type="InterPro" id="IPR006342">
    <property type="entry name" value="FkbM_mtfrase"/>
</dbReference>
<dbReference type="PANTHER" id="PTHR34203">
    <property type="entry name" value="METHYLTRANSFERASE, FKBM FAMILY PROTEIN"/>
    <property type="match status" value="1"/>
</dbReference>
<dbReference type="SUPFAM" id="SSF53335">
    <property type="entry name" value="S-adenosyl-L-methionine-dependent methyltransferases"/>
    <property type="match status" value="1"/>
</dbReference>
<reference evidence="2" key="2">
    <citation type="submission" date="2021-04" db="EMBL/GenBank/DDBJ databases">
        <title>Isolation and characterization of a novel species of the genus Sulfurimonas.</title>
        <authorList>
            <person name="Fukui M."/>
        </authorList>
    </citation>
    <scope>NUCLEOTIDE SEQUENCE</scope>
    <source>
        <strain evidence="2">H1576</strain>
    </source>
</reference>
<dbReference type="Proteomes" id="UP000671852">
    <property type="component" value="Chromosome"/>
</dbReference>
<keyword evidence="2" id="KW-0808">Transferase</keyword>
<dbReference type="NCBIfam" id="TIGR01444">
    <property type="entry name" value="fkbM_fam"/>
    <property type="match status" value="1"/>
</dbReference>
<dbReference type="KEGG" id="saqt:GJV85_06780"/>
<proteinExistence type="predicted"/>
<protein>
    <submittedName>
        <fullName evidence="2">FkbM family methyltransferase</fullName>
    </submittedName>
</protein>
<dbReference type="InterPro" id="IPR029063">
    <property type="entry name" value="SAM-dependent_MTases_sf"/>
</dbReference>
<evidence type="ECO:0000313" key="2">
    <source>
        <dbReference type="EMBL" id="QSZ43092.1"/>
    </source>
</evidence>
<name>A0A975B2L3_9BACT</name>
<gene>
    <name evidence="2" type="ORF">GJV85_06780</name>
</gene>
<dbReference type="EMBL" id="CP046072">
    <property type="protein sequence ID" value="QSZ43092.1"/>
    <property type="molecule type" value="Genomic_DNA"/>
</dbReference>
<reference evidence="2" key="1">
    <citation type="submission" date="2019-11" db="EMBL/GenBank/DDBJ databases">
        <authorList>
            <person name="Kojima H."/>
        </authorList>
    </citation>
    <scope>NUCLEOTIDE SEQUENCE</scope>
    <source>
        <strain evidence="2">H1576</strain>
    </source>
</reference>
<accession>A0A975B2L3</accession>
<sequence>MNLESLEYVNEKERELVDSFINNNSIKKYILGINKLTKSVLKFVEVDGIIDDFTRVQKSRKKEILSIDEIQKESIILWVSTGSPLEVKNRLDEMGFKNISYLAFCRYSKFDLEPHPFIEDFAEDFKHNSERYQFTFNLLNDAKSKETFQKVLNFKITSNYDFMQGFTNNHTGQYFDKEIIPKIQKIRFVDGGGYVGDTATEVIKNYPDFEKIYLIEPIPENIRIAKRELGEYENIKFLTCGVSDKKETLYFNEEKSFSSIYGKGTQSVEVDTIDNIVKERVDYIKLDIEGAEQDAIDGASQTIKRYKPILAICIYHKAEDWYKIPQKVLAIEKDYNVYLRHYMEGIFESVMYFIPKRKST</sequence>
<dbReference type="PANTHER" id="PTHR34203:SF15">
    <property type="entry name" value="SLL1173 PROTEIN"/>
    <property type="match status" value="1"/>
</dbReference>
<dbReference type="Pfam" id="PF05050">
    <property type="entry name" value="Methyltransf_21"/>
    <property type="match status" value="1"/>
</dbReference>
<keyword evidence="3" id="KW-1185">Reference proteome</keyword>